<dbReference type="EMBL" id="ATMR01000042">
    <property type="protein sequence ID" value="EPR74191.1"/>
    <property type="molecule type" value="Genomic_DNA"/>
</dbReference>
<reference evidence="5 6" key="1">
    <citation type="journal article" date="2013" name="Genome Announc.">
        <title>Draft Genome Sequence of Winogradskyella psychrotolerans RS-3T, Isolated from the Marine Transect of Kongsfjorden, Ny-Alesund, Svalbard, Arctic Ocean.</title>
        <authorList>
            <person name="Kumar Pinnaka A."/>
            <person name="Ara S."/>
            <person name="Singh A."/>
            <person name="Shivaji S."/>
        </authorList>
    </citation>
    <scope>NUCLEOTIDE SEQUENCE [LARGE SCALE GENOMIC DNA]</scope>
    <source>
        <strain evidence="5 6">RS-3</strain>
    </source>
</reference>
<dbReference type="Pfam" id="PF18998">
    <property type="entry name" value="Flg_new_2"/>
    <property type="match status" value="1"/>
</dbReference>
<protein>
    <submittedName>
        <fullName evidence="5">Uncharacterized protein</fullName>
    </submittedName>
</protein>
<dbReference type="STRING" id="641526.ADIWIN_0768"/>
<keyword evidence="1 2" id="KW-0732">Signal</keyword>
<comment type="caution">
    <text evidence="5">The sequence shown here is derived from an EMBL/GenBank/DDBJ whole genome shotgun (WGS) entry which is preliminary data.</text>
</comment>
<evidence type="ECO:0000313" key="6">
    <source>
        <dbReference type="Proteomes" id="UP000014962"/>
    </source>
</evidence>
<evidence type="ECO:0000259" key="3">
    <source>
        <dbReference type="Pfam" id="PF18962"/>
    </source>
</evidence>
<gene>
    <name evidence="5" type="ORF">ADIWIN_0768</name>
</gene>
<accession>S7VVS6</accession>
<evidence type="ECO:0000256" key="1">
    <source>
        <dbReference type="ARBA" id="ARBA00022729"/>
    </source>
</evidence>
<dbReference type="SUPFAM" id="SSF49899">
    <property type="entry name" value="Concanavalin A-like lectins/glucanases"/>
    <property type="match status" value="1"/>
</dbReference>
<dbReference type="AlphaFoldDB" id="S7VVS6"/>
<sequence length="802" mass="85342">MKTKLLLALLFVSSIAFAQTPIDEALHYSFTGGSLVNEANPGTGNLIQTGSAAAFVTDSYGTAGNAIELNGDQFTGGTVTSTDLTLSFWLKPNSVTSTERIIQMYDGANGFRLELSSGNVLTWSGSLYNSSGGQSNDSKSAVVNNLYDGSWHHILLKGTSHPVQDWRSIHVYIDGVLNNTLTGNVVLQSNITSFLGNGVLTISPSSVANYKKSIDDIKVFNRALSDTEITALYNLCENCYAIDTSIIGDGTLTTSPAPSSSYGTYTSGTTVTLTATSNTGSIFNVWTGDATGSTSTTTVLMNDDKNVTANFILSSLTHAYVDKNATGNNNGSTWANAFVSLHDALISGATNIWIAKGTYKPDASDRNVSFNVIANIYGGFAGTENTLADRDISLIHTTNETILSGDLNNDDAATVAFSDATRDDNSYHVVEVTQEDLIIDGLIIQDGYANATSGDDRFGAGIFKTASIANFTLKNSIIKNNVAYTGAGLSMTTTAALSTLSIDACTIENNLANAGAGGDFHHGSGNGAVMNVNITNTLFKGNKTADDVANARDGVGAAAVRIRAYWSMLLYADLVNNTFVNNSSLGSEWSSDYSVVGISKRTGIFEDFNIANNIFWGNTANGGVTSPAIGRTSSTYTRLTVSSNRVITHNTDENNFSLISGTTNTSSSNPNLNANFELTAGSSAIDTGDNSYVTTSLDLLGNQRILNTTVDRGAYEYDSTLGINDLDFNENHIKLYPNPTSLMLNIEMDQAFKQAFIYSVLGNEVLKTQHTTIDVSGLSQGLFLIKIEDENGNISTKRFIKQ</sequence>
<evidence type="ECO:0000256" key="2">
    <source>
        <dbReference type="SAM" id="SignalP"/>
    </source>
</evidence>
<dbReference type="NCBIfam" id="NF041518">
    <property type="entry name" value="choice_anch_Q"/>
    <property type="match status" value="1"/>
</dbReference>
<dbReference type="InterPro" id="IPR011050">
    <property type="entry name" value="Pectin_lyase_fold/virulence"/>
</dbReference>
<dbReference type="NCBIfam" id="TIGR04183">
    <property type="entry name" value="Por_Secre_tail"/>
    <property type="match status" value="1"/>
</dbReference>
<evidence type="ECO:0000313" key="5">
    <source>
        <dbReference type="EMBL" id="EPR74191.1"/>
    </source>
</evidence>
<feature type="domain" description="Secretion system C-terminal sorting" evidence="3">
    <location>
        <begin position="735"/>
        <end position="799"/>
    </location>
</feature>
<dbReference type="Gene3D" id="2.160.20.10">
    <property type="entry name" value="Single-stranded right-handed beta-helix, Pectin lyase-like"/>
    <property type="match status" value="1"/>
</dbReference>
<dbReference type="eggNOG" id="COG4886">
    <property type="taxonomic scope" value="Bacteria"/>
</dbReference>
<dbReference type="Gene3D" id="2.60.120.200">
    <property type="match status" value="1"/>
</dbReference>
<dbReference type="InterPro" id="IPR059226">
    <property type="entry name" value="Choice_anch_Q_dom"/>
</dbReference>
<feature type="domain" description="Bacterial repeat" evidence="4">
    <location>
        <begin position="250"/>
        <end position="311"/>
    </location>
</feature>
<feature type="signal peptide" evidence="2">
    <location>
        <begin position="1"/>
        <end position="18"/>
    </location>
</feature>
<keyword evidence="6" id="KW-1185">Reference proteome</keyword>
<feature type="chain" id="PRO_5004558567" evidence="2">
    <location>
        <begin position="19"/>
        <end position="802"/>
    </location>
</feature>
<name>S7VVS6_9FLAO</name>
<evidence type="ECO:0000259" key="4">
    <source>
        <dbReference type="Pfam" id="PF18998"/>
    </source>
</evidence>
<dbReference type="Proteomes" id="UP000014962">
    <property type="component" value="Unassembled WGS sequence"/>
</dbReference>
<dbReference type="InterPro" id="IPR044060">
    <property type="entry name" value="Bacterial_rp_domain"/>
</dbReference>
<dbReference type="OrthoDB" id="8901262at2"/>
<dbReference type="GO" id="GO:0005975">
    <property type="term" value="P:carbohydrate metabolic process"/>
    <property type="evidence" value="ECO:0007669"/>
    <property type="project" value="UniProtKB-ARBA"/>
</dbReference>
<dbReference type="InterPro" id="IPR013320">
    <property type="entry name" value="ConA-like_dom_sf"/>
</dbReference>
<dbReference type="SUPFAM" id="SSF51126">
    <property type="entry name" value="Pectin lyase-like"/>
    <property type="match status" value="1"/>
</dbReference>
<dbReference type="Pfam" id="PF18962">
    <property type="entry name" value="Por_Secre_tail"/>
    <property type="match status" value="1"/>
</dbReference>
<proteinExistence type="predicted"/>
<dbReference type="InterPro" id="IPR026444">
    <property type="entry name" value="Secre_tail"/>
</dbReference>
<dbReference type="RefSeq" id="WP_020895325.1">
    <property type="nucleotide sequence ID" value="NZ_ATMR01000042.1"/>
</dbReference>
<dbReference type="InterPro" id="IPR012334">
    <property type="entry name" value="Pectin_lyas_fold"/>
</dbReference>
<organism evidence="5 6">
    <name type="scientific">Winogradskyella psychrotolerans RS-3</name>
    <dbReference type="NCBI Taxonomy" id="641526"/>
    <lineage>
        <taxon>Bacteria</taxon>
        <taxon>Pseudomonadati</taxon>
        <taxon>Bacteroidota</taxon>
        <taxon>Flavobacteriia</taxon>
        <taxon>Flavobacteriales</taxon>
        <taxon>Flavobacteriaceae</taxon>
        <taxon>Winogradskyella</taxon>
    </lineage>
</organism>
<dbReference type="Pfam" id="PF13385">
    <property type="entry name" value="Laminin_G_3"/>
    <property type="match status" value="1"/>
</dbReference>
<dbReference type="GO" id="GO:0004553">
    <property type="term" value="F:hydrolase activity, hydrolyzing O-glycosyl compounds"/>
    <property type="evidence" value="ECO:0007669"/>
    <property type="project" value="UniProtKB-ARBA"/>
</dbReference>